<feature type="coiled-coil region" evidence="4">
    <location>
        <begin position="181"/>
        <end position="215"/>
    </location>
</feature>
<evidence type="ECO:0000256" key="3">
    <source>
        <dbReference type="PROSITE-ProRule" id="PRU00284"/>
    </source>
</evidence>
<dbReference type="PANTHER" id="PTHR32089:SF112">
    <property type="entry name" value="LYSOZYME-LIKE PROTEIN-RELATED"/>
    <property type="match status" value="1"/>
</dbReference>
<dbReference type="GO" id="GO:0016020">
    <property type="term" value="C:membrane"/>
    <property type="evidence" value="ECO:0007669"/>
    <property type="project" value="InterPro"/>
</dbReference>
<dbReference type="InterPro" id="IPR005106">
    <property type="entry name" value="Asp/hSer_DH_NAD-bd"/>
</dbReference>
<feature type="domain" description="Methyl-accepting transducer" evidence="5">
    <location>
        <begin position="113"/>
        <end position="225"/>
    </location>
</feature>
<evidence type="ECO:0000259" key="5">
    <source>
        <dbReference type="PROSITE" id="PS50111"/>
    </source>
</evidence>
<dbReference type="PROSITE" id="PS50111">
    <property type="entry name" value="CHEMOTAXIS_TRANSDUC_2"/>
    <property type="match status" value="1"/>
</dbReference>
<organism evidence="6 7">
    <name type="scientific">Selenihalanaerobacter shriftii</name>
    <dbReference type="NCBI Taxonomy" id="142842"/>
    <lineage>
        <taxon>Bacteria</taxon>
        <taxon>Bacillati</taxon>
        <taxon>Bacillota</taxon>
        <taxon>Clostridia</taxon>
        <taxon>Halanaerobiales</taxon>
        <taxon>Halobacteroidaceae</taxon>
        <taxon>Selenihalanaerobacter</taxon>
    </lineage>
</organism>
<dbReference type="GO" id="GO:0004888">
    <property type="term" value="F:transmembrane signaling receptor activity"/>
    <property type="evidence" value="ECO:0007669"/>
    <property type="project" value="InterPro"/>
</dbReference>
<dbReference type="OrthoDB" id="9816519at2"/>
<dbReference type="STRING" id="142842.SAMN02745118_00247"/>
<keyword evidence="4" id="KW-0175">Coiled coil</keyword>
<dbReference type="InterPro" id="IPR004089">
    <property type="entry name" value="MCPsignal_dom"/>
</dbReference>
<dbReference type="EMBL" id="FUWM01000003">
    <property type="protein sequence ID" value="SJZ31571.1"/>
    <property type="molecule type" value="Genomic_DNA"/>
</dbReference>
<evidence type="ECO:0000256" key="4">
    <source>
        <dbReference type="SAM" id="Coils"/>
    </source>
</evidence>
<dbReference type="SUPFAM" id="SSF51735">
    <property type="entry name" value="NAD(P)-binding Rossmann-fold domains"/>
    <property type="match status" value="1"/>
</dbReference>
<dbReference type="Pfam" id="PF03447">
    <property type="entry name" value="NAD_binding_3"/>
    <property type="match status" value="1"/>
</dbReference>
<evidence type="ECO:0000313" key="6">
    <source>
        <dbReference type="EMBL" id="SJZ31571.1"/>
    </source>
</evidence>
<dbReference type="Pfam" id="PF00015">
    <property type="entry name" value="MCPsignal"/>
    <property type="match status" value="1"/>
</dbReference>
<dbReference type="GO" id="GO:0007165">
    <property type="term" value="P:signal transduction"/>
    <property type="evidence" value="ECO:0007669"/>
    <property type="project" value="UniProtKB-KW"/>
</dbReference>
<dbReference type="Gene3D" id="6.10.250.3200">
    <property type="match status" value="1"/>
</dbReference>
<dbReference type="RefSeq" id="WP_078808772.1">
    <property type="nucleotide sequence ID" value="NZ_FUWM01000003.1"/>
</dbReference>
<dbReference type="SUPFAM" id="SSF58104">
    <property type="entry name" value="Methyl-accepting chemotaxis protein (MCP) signaling domain"/>
    <property type="match status" value="1"/>
</dbReference>
<dbReference type="Gene3D" id="3.40.50.720">
    <property type="entry name" value="NAD(P)-binding Rossmann-like Domain"/>
    <property type="match status" value="1"/>
</dbReference>
<evidence type="ECO:0000256" key="2">
    <source>
        <dbReference type="ARBA" id="ARBA00029447"/>
    </source>
</evidence>
<proteinExistence type="inferred from homology"/>
<dbReference type="GO" id="GO:0006935">
    <property type="term" value="P:chemotaxis"/>
    <property type="evidence" value="ECO:0007669"/>
    <property type="project" value="InterPro"/>
</dbReference>
<dbReference type="InterPro" id="IPR036291">
    <property type="entry name" value="NAD(P)-bd_dom_sf"/>
</dbReference>
<dbReference type="InterPro" id="IPR004090">
    <property type="entry name" value="Chemotax_Me-accpt_rcpt"/>
</dbReference>
<dbReference type="Proteomes" id="UP000190625">
    <property type="component" value="Unassembled WGS sequence"/>
</dbReference>
<keyword evidence="7" id="KW-1185">Reference proteome</keyword>
<keyword evidence="1 3" id="KW-0807">Transducer</keyword>
<dbReference type="AlphaFoldDB" id="A0A1T4JN64"/>
<dbReference type="PANTHER" id="PTHR32089">
    <property type="entry name" value="METHYL-ACCEPTING CHEMOTAXIS PROTEIN MCPB"/>
    <property type="match status" value="1"/>
</dbReference>
<reference evidence="7" key="1">
    <citation type="submission" date="2017-02" db="EMBL/GenBank/DDBJ databases">
        <authorList>
            <person name="Varghese N."/>
            <person name="Submissions S."/>
        </authorList>
    </citation>
    <scope>NUCLEOTIDE SEQUENCE [LARGE SCALE GENOMIC DNA]</scope>
    <source>
        <strain evidence="7">ATCC BAA-73</strain>
    </source>
</reference>
<protein>
    <submittedName>
        <fullName evidence="6">Homoserine dehydrogenase, NAD binding domain</fullName>
    </submittedName>
</protein>
<evidence type="ECO:0000256" key="1">
    <source>
        <dbReference type="ARBA" id="ARBA00023224"/>
    </source>
</evidence>
<accession>A0A1T4JN64</accession>
<name>A0A1T4JN64_9FIRM</name>
<dbReference type="GO" id="GO:0016491">
    <property type="term" value="F:oxidoreductase activity"/>
    <property type="evidence" value="ECO:0007669"/>
    <property type="project" value="InterPro"/>
</dbReference>
<dbReference type="PRINTS" id="PR00260">
    <property type="entry name" value="CHEMTRNSDUCR"/>
</dbReference>
<dbReference type="GO" id="GO:0050661">
    <property type="term" value="F:NADP binding"/>
    <property type="evidence" value="ECO:0007669"/>
    <property type="project" value="InterPro"/>
</dbReference>
<sequence>MSLEKVRIGIIGGGTGGEELLKIFLSMDSIKVNCIADIDVDAPAILLAKEEGVKTTTEIMDVIKAREIDLIIEVTGSKEVLAIIEENKRSEVNVITGNASFLLFNIIQEYKRSQQELLETVTNHLVEVHDNIGENSRDVNKSVMEIEKVTSDLNMLAINASIEAAHAGESGKGFSVVAGAVKDLANKSSNLVQNIEEVNQNIINLNEKITDAVADLRTQNLDLSE</sequence>
<evidence type="ECO:0000313" key="7">
    <source>
        <dbReference type="Proteomes" id="UP000190625"/>
    </source>
</evidence>
<gene>
    <name evidence="6" type="ORF">SAMN02745118_00247</name>
</gene>
<comment type="similarity">
    <text evidence="2">Belongs to the methyl-accepting chemotaxis (MCP) protein family.</text>
</comment>